<evidence type="ECO:0000313" key="9">
    <source>
        <dbReference type="Proteomes" id="UP000223749"/>
    </source>
</evidence>
<dbReference type="AlphaFoldDB" id="A0A2D1U3H2"/>
<sequence>MVAGVQLVLRQMNRLRKVIFLLPLVLLFCGSAVAIKPKVFCFYYNWYQTKAFDGVDQHWSHWSNGDPNGYPGGDNIGANFFPSLGNYSTNDPVLVGKHMNMIAKAGINAVFLTWWGKGHFTAKSIPVILDEAKKAGVKVGFQIEPYGNRSPLTVKADVKYIVDTYGKHPAFYYSDEKKPLFFVYDSYLSKAAEWSEVLSPSGNSTIRKTAYDADFIGLWVNDNEHQFFKDSGFDGFYTYFVSKVFRYGSNPNNWAKMQEWAVQNKKIFIPCVGPGYIDERIRPENSANTQSRDNGAYYDDYWMKAIAVKSPYVAITSFNEWHEGTQIEPAKPKRITGFTYLDYNPLSDDYYLTRTRYWTNRFLKK</sequence>
<evidence type="ECO:0000256" key="4">
    <source>
        <dbReference type="ARBA" id="ARBA00022968"/>
    </source>
</evidence>
<keyword evidence="9" id="KW-1185">Reference proteome</keyword>
<dbReference type="Gene3D" id="3.20.20.80">
    <property type="entry name" value="Glycosidases"/>
    <property type="match status" value="1"/>
</dbReference>
<keyword evidence="3" id="KW-0378">Hydrolase</keyword>
<evidence type="ECO:0000256" key="3">
    <source>
        <dbReference type="ARBA" id="ARBA00022801"/>
    </source>
</evidence>
<evidence type="ECO:0000256" key="7">
    <source>
        <dbReference type="ARBA" id="ARBA00023136"/>
    </source>
</evidence>
<keyword evidence="7" id="KW-0472">Membrane</keyword>
<evidence type="ECO:0000256" key="5">
    <source>
        <dbReference type="ARBA" id="ARBA00022989"/>
    </source>
</evidence>
<dbReference type="PANTHER" id="PTHR13572">
    <property type="entry name" value="ENDO-ALPHA-1,2-MANNOSIDASE"/>
    <property type="match status" value="1"/>
</dbReference>
<name>A0A2D1U3H2_9SPHI</name>
<protein>
    <submittedName>
        <fullName evidence="8">Alpha-mannosidase</fullName>
    </submittedName>
</protein>
<evidence type="ECO:0000256" key="1">
    <source>
        <dbReference type="ARBA" id="ARBA00004323"/>
    </source>
</evidence>
<keyword evidence="5" id="KW-1133">Transmembrane helix</keyword>
<organism evidence="8 9">
    <name type="scientific">Pedobacter ginsengisoli</name>
    <dbReference type="NCBI Taxonomy" id="363852"/>
    <lineage>
        <taxon>Bacteria</taxon>
        <taxon>Pseudomonadati</taxon>
        <taxon>Bacteroidota</taxon>
        <taxon>Sphingobacteriia</taxon>
        <taxon>Sphingobacteriales</taxon>
        <taxon>Sphingobacteriaceae</taxon>
        <taxon>Pedobacter</taxon>
    </lineage>
</organism>
<keyword evidence="2" id="KW-0812">Transmembrane</keyword>
<evidence type="ECO:0000256" key="6">
    <source>
        <dbReference type="ARBA" id="ARBA00023034"/>
    </source>
</evidence>
<dbReference type="CDD" id="cd11574">
    <property type="entry name" value="GH99"/>
    <property type="match status" value="1"/>
</dbReference>
<dbReference type="EMBL" id="CP024091">
    <property type="protein sequence ID" value="ATP56149.1"/>
    <property type="molecule type" value="Genomic_DNA"/>
</dbReference>
<comment type="subcellular location">
    <subcellularLocation>
        <location evidence="1">Golgi apparatus membrane</location>
        <topology evidence="1">Single-pass type II membrane protein</topology>
    </subcellularLocation>
</comment>
<accession>A0A2D1U3H2</accession>
<evidence type="ECO:0000256" key="2">
    <source>
        <dbReference type="ARBA" id="ARBA00022692"/>
    </source>
</evidence>
<dbReference type="InterPro" id="IPR026071">
    <property type="entry name" value="Glyco_Hydrolase_99"/>
</dbReference>
<dbReference type="KEGG" id="pgs:CPT03_06560"/>
<keyword evidence="6" id="KW-0333">Golgi apparatus</keyword>
<dbReference type="GO" id="GO:0004559">
    <property type="term" value="F:alpha-mannosidase activity"/>
    <property type="evidence" value="ECO:0007669"/>
    <property type="project" value="TreeGrafter"/>
</dbReference>
<evidence type="ECO:0000313" key="8">
    <source>
        <dbReference type="EMBL" id="ATP56149.1"/>
    </source>
</evidence>
<dbReference type="PANTHER" id="PTHR13572:SF4">
    <property type="entry name" value="RE57134P"/>
    <property type="match status" value="1"/>
</dbReference>
<gene>
    <name evidence="8" type="ORF">CPT03_06560</name>
</gene>
<dbReference type="Proteomes" id="UP000223749">
    <property type="component" value="Chromosome"/>
</dbReference>
<reference evidence="8 9" key="1">
    <citation type="submission" date="2017-10" db="EMBL/GenBank/DDBJ databases">
        <title>Whole genome of Pedobacter ginsengisoli T01R-27 isolated from tomato rhizosphere.</title>
        <authorList>
            <person name="Weon H.-Y."/>
            <person name="Lee S.A."/>
            <person name="Sang M.K."/>
            <person name="Song J."/>
        </authorList>
    </citation>
    <scope>NUCLEOTIDE SEQUENCE [LARGE SCALE GENOMIC DNA]</scope>
    <source>
        <strain evidence="8 9">T01R-27</strain>
    </source>
</reference>
<dbReference type="Pfam" id="PF16317">
    <property type="entry name" value="Glyco_hydro_99"/>
    <property type="match status" value="1"/>
</dbReference>
<keyword evidence="4" id="KW-0735">Signal-anchor</keyword>
<proteinExistence type="predicted"/>